<evidence type="ECO:0000313" key="5">
    <source>
        <dbReference type="Proteomes" id="UP000583800"/>
    </source>
</evidence>
<protein>
    <submittedName>
        <fullName evidence="4">PhzF family phenazine biosynthesis protein</fullName>
    </submittedName>
</protein>
<organism evidence="4 5">
    <name type="scientific">Nonomuraea muscovyensis</name>
    <dbReference type="NCBI Taxonomy" id="1124761"/>
    <lineage>
        <taxon>Bacteria</taxon>
        <taxon>Bacillati</taxon>
        <taxon>Actinomycetota</taxon>
        <taxon>Actinomycetes</taxon>
        <taxon>Streptosporangiales</taxon>
        <taxon>Streptosporangiaceae</taxon>
        <taxon>Nonomuraea</taxon>
    </lineage>
</organism>
<dbReference type="PANTHER" id="PTHR13774">
    <property type="entry name" value="PHENAZINE BIOSYNTHESIS PROTEIN"/>
    <property type="match status" value="1"/>
</dbReference>
<evidence type="ECO:0000256" key="2">
    <source>
        <dbReference type="ARBA" id="ARBA00023235"/>
    </source>
</evidence>
<proteinExistence type="inferred from homology"/>
<feature type="active site" evidence="3">
    <location>
        <position position="45"/>
    </location>
</feature>
<dbReference type="InterPro" id="IPR003719">
    <property type="entry name" value="Phenazine_PhzF-like"/>
</dbReference>
<dbReference type="SUPFAM" id="SSF54506">
    <property type="entry name" value="Diaminopimelate epimerase-like"/>
    <property type="match status" value="1"/>
</dbReference>
<dbReference type="NCBIfam" id="TIGR00654">
    <property type="entry name" value="PhzF_family"/>
    <property type="match status" value="1"/>
</dbReference>
<name>A0A7X0C7A2_9ACTN</name>
<dbReference type="EMBL" id="JACHJB010000002">
    <property type="protein sequence ID" value="MBB6349839.1"/>
    <property type="molecule type" value="Genomic_DNA"/>
</dbReference>
<dbReference type="Pfam" id="PF02567">
    <property type="entry name" value="PhzC-PhzF"/>
    <property type="match status" value="1"/>
</dbReference>
<keyword evidence="2" id="KW-0413">Isomerase</keyword>
<evidence type="ECO:0000313" key="4">
    <source>
        <dbReference type="EMBL" id="MBB6349839.1"/>
    </source>
</evidence>
<comment type="similarity">
    <text evidence="1">Belongs to the PhzF family.</text>
</comment>
<gene>
    <name evidence="4" type="ORF">FHU36_006384</name>
</gene>
<dbReference type="GO" id="GO:0005737">
    <property type="term" value="C:cytoplasm"/>
    <property type="evidence" value="ECO:0007669"/>
    <property type="project" value="TreeGrafter"/>
</dbReference>
<sequence length="279" mass="29084">MTEILRYAAFTSTPAGGNPAGVVLDARELSDADMLAIAAELGYSETAFLHPTGDRQYRIQYFSPLAEVAFCGHATIAASVALGERIGPGTVNLTTQAGPVPVEIAVGSTGGIIAILTSPPSSTRPASEEEVRPVLDALGWSADDVDTAYPAHVANAGNDHLVLAAASRDRLADLDYDFDALGKIMTERGWTTVHLFWAESPSVFHARDPFPPGGVVEDPATGAAAAAFTGYLRALGRLADDTVLTLHQGVDMGRPSLLTCTTIPGDSRVKVSGTAVPID</sequence>
<dbReference type="PIRSF" id="PIRSF016184">
    <property type="entry name" value="PhzC_PhzF"/>
    <property type="match status" value="1"/>
</dbReference>
<accession>A0A7X0C7A2</accession>
<keyword evidence="5" id="KW-1185">Reference proteome</keyword>
<dbReference type="AlphaFoldDB" id="A0A7X0C7A2"/>
<reference evidence="4 5" key="1">
    <citation type="submission" date="2020-08" db="EMBL/GenBank/DDBJ databases">
        <title>Sequencing the genomes of 1000 actinobacteria strains.</title>
        <authorList>
            <person name="Klenk H.-P."/>
        </authorList>
    </citation>
    <scope>NUCLEOTIDE SEQUENCE [LARGE SCALE GENOMIC DNA]</scope>
    <source>
        <strain evidence="4 5">DSM 45913</strain>
    </source>
</reference>
<comment type="caution">
    <text evidence="4">The sequence shown here is derived from an EMBL/GenBank/DDBJ whole genome shotgun (WGS) entry which is preliminary data.</text>
</comment>
<dbReference type="PANTHER" id="PTHR13774:SF39">
    <property type="entry name" value="BIOSYNTHESIS PROTEIN, PUTATIVE-RELATED"/>
    <property type="match status" value="1"/>
</dbReference>
<dbReference type="Gene3D" id="3.10.310.10">
    <property type="entry name" value="Diaminopimelate Epimerase, Chain A, domain 1"/>
    <property type="match status" value="2"/>
</dbReference>
<evidence type="ECO:0000256" key="1">
    <source>
        <dbReference type="ARBA" id="ARBA00008270"/>
    </source>
</evidence>
<dbReference type="Proteomes" id="UP000583800">
    <property type="component" value="Unassembled WGS sequence"/>
</dbReference>
<evidence type="ECO:0000256" key="3">
    <source>
        <dbReference type="PIRSR" id="PIRSR016184-1"/>
    </source>
</evidence>
<dbReference type="RefSeq" id="WP_185087350.1">
    <property type="nucleotide sequence ID" value="NZ_JACHJB010000002.1"/>
</dbReference>
<dbReference type="GO" id="GO:0016853">
    <property type="term" value="F:isomerase activity"/>
    <property type="evidence" value="ECO:0007669"/>
    <property type="project" value="UniProtKB-KW"/>
</dbReference>